<evidence type="ECO:0000313" key="3">
    <source>
        <dbReference type="Proteomes" id="UP001597492"/>
    </source>
</evidence>
<dbReference type="PANTHER" id="PTHR11895">
    <property type="entry name" value="TRANSAMIDASE"/>
    <property type="match status" value="1"/>
</dbReference>
<gene>
    <name evidence="2" type="ORF">ACFSW7_11875</name>
</gene>
<accession>A0ABW5UZX8</accession>
<dbReference type="PANTHER" id="PTHR11895:SF176">
    <property type="entry name" value="AMIDASE AMID-RELATED"/>
    <property type="match status" value="1"/>
</dbReference>
<evidence type="ECO:0000259" key="1">
    <source>
        <dbReference type="Pfam" id="PF01425"/>
    </source>
</evidence>
<dbReference type="EMBL" id="JBHUNE010000008">
    <property type="protein sequence ID" value="MFD2759074.1"/>
    <property type="molecule type" value="Genomic_DNA"/>
</dbReference>
<protein>
    <submittedName>
        <fullName evidence="2">Amidase</fullName>
    </submittedName>
</protein>
<evidence type="ECO:0000313" key="2">
    <source>
        <dbReference type="EMBL" id="MFD2759074.1"/>
    </source>
</evidence>
<dbReference type="InterPro" id="IPR036928">
    <property type="entry name" value="AS_sf"/>
</dbReference>
<comment type="caution">
    <text evidence="2">The sequence shown here is derived from an EMBL/GenBank/DDBJ whole genome shotgun (WGS) entry which is preliminary data.</text>
</comment>
<dbReference type="Gene3D" id="3.90.1300.10">
    <property type="entry name" value="Amidase signature (AS) domain"/>
    <property type="match status" value="1"/>
</dbReference>
<feature type="domain" description="Amidase" evidence="1">
    <location>
        <begin position="30"/>
        <end position="233"/>
    </location>
</feature>
<sequence>MAGFGVAGSDVVSTVEVARQLAAGEVTSVELVTEALRRAHAADGAFITIDDAGALGAAAEADARRAAGTPRSAIDGVPTAVKDVIATAGLRTTMASEFFRDDVPTTDADIVRRLREAGTVLIGKTNAQEFSYGIRGDVGAFGAVPNPHDPERVPGGSSSGSAAAVVLGIVPFAVGSDTAGSVRLPAALCGVVGFKPTLGLIDAAGAFPLSESFDTLGLLTAGIDDSRLVLDAIGVLGAAGGADEAAPTFLALGDLRATVVDAPAGVPHDTAVRMLGATPARLPQVDGRDVDFAELYRIVRSREAYDLHEERVRTAPERFQPEILDKVRSGADITDAEYAAGQAEIARVREAFEAEFADTDVLIAPTSPVLAPRFTDPGPSRELSSVTVIWNVLGWPGIALPMWVDGCDLPQSVHLAARPGRDAFLLRAAAALGG</sequence>
<reference evidence="3" key="1">
    <citation type="journal article" date="2019" name="Int. J. Syst. Evol. Microbiol.">
        <title>The Global Catalogue of Microorganisms (GCM) 10K type strain sequencing project: providing services to taxonomists for standard genome sequencing and annotation.</title>
        <authorList>
            <consortium name="The Broad Institute Genomics Platform"/>
            <consortium name="The Broad Institute Genome Sequencing Center for Infectious Disease"/>
            <person name="Wu L."/>
            <person name="Ma J."/>
        </authorList>
    </citation>
    <scope>NUCLEOTIDE SEQUENCE [LARGE SCALE GENOMIC DNA]</scope>
    <source>
        <strain evidence="3">TISTR 1514</strain>
    </source>
</reference>
<name>A0ABW5UZX8_9MICO</name>
<dbReference type="RefSeq" id="WP_187325712.1">
    <property type="nucleotide sequence ID" value="NZ_JBHUNE010000008.1"/>
</dbReference>
<dbReference type="SUPFAM" id="SSF75304">
    <property type="entry name" value="Amidase signature (AS) enzymes"/>
    <property type="match status" value="1"/>
</dbReference>
<dbReference type="InterPro" id="IPR023631">
    <property type="entry name" value="Amidase_dom"/>
</dbReference>
<keyword evidence="3" id="KW-1185">Reference proteome</keyword>
<dbReference type="Pfam" id="PF01425">
    <property type="entry name" value="Amidase"/>
    <property type="match status" value="2"/>
</dbReference>
<proteinExistence type="predicted"/>
<dbReference type="Proteomes" id="UP001597492">
    <property type="component" value="Unassembled WGS sequence"/>
</dbReference>
<organism evidence="2 3">
    <name type="scientific">Gulosibacter faecalis</name>
    <dbReference type="NCBI Taxonomy" id="272240"/>
    <lineage>
        <taxon>Bacteria</taxon>
        <taxon>Bacillati</taxon>
        <taxon>Actinomycetota</taxon>
        <taxon>Actinomycetes</taxon>
        <taxon>Micrococcales</taxon>
        <taxon>Microbacteriaceae</taxon>
        <taxon>Gulosibacter</taxon>
    </lineage>
</organism>
<feature type="domain" description="Amidase" evidence="1">
    <location>
        <begin position="315"/>
        <end position="426"/>
    </location>
</feature>
<dbReference type="InterPro" id="IPR000120">
    <property type="entry name" value="Amidase"/>
</dbReference>